<proteinExistence type="inferred from homology"/>
<comment type="caution">
    <text evidence="5">The sequence shown here is derived from an EMBL/GenBank/DDBJ whole genome shotgun (WGS) entry which is preliminary data.</text>
</comment>
<feature type="region of interest" description="Disordered" evidence="3">
    <location>
        <begin position="58"/>
        <end position="105"/>
    </location>
</feature>
<reference evidence="5" key="1">
    <citation type="journal article" date="2014" name="Front. Microbiol.">
        <title>High frequency of phylogenetically diverse reductive dehalogenase-homologous genes in deep subseafloor sedimentary metagenomes.</title>
        <authorList>
            <person name="Kawai M."/>
            <person name="Futagami T."/>
            <person name="Toyoda A."/>
            <person name="Takaki Y."/>
            <person name="Nishi S."/>
            <person name="Hori S."/>
            <person name="Arai W."/>
            <person name="Tsubouchi T."/>
            <person name="Morono Y."/>
            <person name="Uchiyama I."/>
            <person name="Ito T."/>
            <person name="Fujiyama A."/>
            <person name="Inagaki F."/>
            <person name="Takami H."/>
        </authorList>
    </citation>
    <scope>NUCLEOTIDE SEQUENCE</scope>
    <source>
        <strain evidence="5">Expedition CK06-06</strain>
    </source>
</reference>
<dbReference type="SUPFAM" id="SSF143975">
    <property type="entry name" value="IlvD/EDD N-terminal domain-like"/>
    <property type="match status" value="1"/>
</dbReference>
<dbReference type="Pfam" id="PF00920">
    <property type="entry name" value="ILVD_EDD_N"/>
    <property type="match status" value="1"/>
</dbReference>
<dbReference type="AlphaFoldDB" id="X0RKY6"/>
<dbReference type="EMBL" id="BARS01006500">
    <property type="protein sequence ID" value="GAF69464.1"/>
    <property type="molecule type" value="Genomic_DNA"/>
</dbReference>
<name>X0RKY6_9ZZZZ</name>
<gene>
    <name evidence="5" type="ORF">S01H1_12643</name>
</gene>
<dbReference type="InterPro" id="IPR037237">
    <property type="entry name" value="IlvD/EDD_N"/>
</dbReference>
<keyword evidence="2" id="KW-0456">Lyase</keyword>
<evidence type="ECO:0000259" key="4">
    <source>
        <dbReference type="Pfam" id="PF00920"/>
    </source>
</evidence>
<dbReference type="InterPro" id="IPR000581">
    <property type="entry name" value="ILV_EDD_N"/>
</dbReference>
<evidence type="ECO:0000313" key="5">
    <source>
        <dbReference type="EMBL" id="GAF69464.1"/>
    </source>
</evidence>
<feature type="domain" description="Dihydroxy-acid/6-phosphogluconate dehydratase N-terminal" evidence="4">
    <location>
        <begin position="118"/>
        <end position="325"/>
    </location>
</feature>
<evidence type="ECO:0000256" key="3">
    <source>
        <dbReference type="SAM" id="MobiDB-lite"/>
    </source>
</evidence>
<comment type="similarity">
    <text evidence="1">Belongs to the IlvD/Edd family.</text>
</comment>
<organism evidence="5">
    <name type="scientific">marine sediment metagenome</name>
    <dbReference type="NCBI Taxonomy" id="412755"/>
    <lineage>
        <taxon>unclassified sequences</taxon>
        <taxon>metagenomes</taxon>
        <taxon>ecological metagenomes</taxon>
    </lineage>
</organism>
<dbReference type="InterPro" id="IPR050165">
    <property type="entry name" value="DHAD_IlvD/Edd"/>
</dbReference>
<dbReference type="PROSITE" id="PS00886">
    <property type="entry name" value="ILVD_EDD_1"/>
    <property type="match status" value="1"/>
</dbReference>
<feature type="compositionally biased region" description="Polar residues" evidence="3">
    <location>
        <begin position="58"/>
        <end position="102"/>
    </location>
</feature>
<dbReference type="PANTHER" id="PTHR21000">
    <property type="entry name" value="DIHYDROXY-ACID DEHYDRATASE DAD"/>
    <property type="match status" value="1"/>
</dbReference>
<dbReference type="PANTHER" id="PTHR21000:SF5">
    <property type="entry name" value="DIHYDROXY-ACID DEHYDRATASE, MITOCHONDRIAL"/>
    <property type="match status" value="1"/>
</dbReference>
<evidence type="ECO:0000256" key="1">
    <source>
        <dbReference type="ARBA" id="ARBA00006486"/>
    </source>
</evidence>
<dbReference type="InterPro" id="IPR020558">
    <property type="entry name" value="DiOHA_6PGluconate_deHydtase_CS"/>
</dbReference>
<accession>X0RKY6</accession>
<protein>
    <recommendedName>
        <fullName evidence="4">Dihydroxy-acid/6-phosphogluconate dehydratase N-terminal domain-containing protein</fullName>
    </recommendedName>
</protein>
<sequence length="326" mass="34806">MELNAYFGVLIIDHCLTPMINENCKMTIANLLAGKWQATIAGSLSICPPHSILETPIVSSATTPSPNSLTDATLPSKGPSTGTKPLNQYSRHITQPKSQGGSQAMLLGTGLSQDDLQKPQVGIASCWYEGNTCNMHLLDLAAKVKEGVQAAGMVGMRFNTIGVSDGMSMGTDGMSFSLPSRDLIADSIETVMRAQWYDACVVLPGCDKNMPGCLIAMGRLNRPGLMVYGGTIKPGFTHFQDGEQKRDIVSAFQCYGEYLSQRITEEERQEIIRQSCPGAGACGGMYTANTMASAIEALGMTLPYSSSIPAEDPDKLAECLRAGEAM</sequence>
<feature type="non-terminal residue" evidence="5">
    <location>
        <position position="326"/>
    </location>
</feature>
<evidence type="ECO:0000256" key="2">
    <source>
        <dbReference type="ARBA" id="ARBA00023239"/>
    </source>
</evidence>
<dbReference type="GO" id="GO:0009082">
    <property type="term" value="P:branched-chain amino acid biosynthetic process"/>
    <property type="evidence" value="ECO:0007669"/>
    <property type="project" value="TreeGrafter"/>
</dbReference>
<dbReference type="GO" id="GO:0004160">
    <property type="term" value="F:dihydroxy-acid dehydratase activity"/>
    <property type="evidence" value="ECO:0007669"/>
    <property type="project" value="TreeGrafter"/>
</dbReference>